<evidence type="ECO:0000256" key="2">
    <source>
        <dbReference type="SAM" id="Phobius"/>
    </source>
</evidence>
<feature type="transmembrane region" description="Helical" evidence="2">
    <location>
        <begin position="449"/>
        <end position="466"/>
    </location>
</feature>
<feature type="transmembrane region" description="Helical" evidence="2">
    <location>
        <begin position="494"/>
        <end position="515"/>
    </location>
</feature>
<feature type="region of interest" description="Disordered" evidence="1">
    <location>
        <begin position="71"/>
        <end position="101"/>
    </location>
</feature>
<comment type="caution">
    <text evidence="3">The sequence shown here is derived from an EMBL/GenBank/DDBJ whole genome shotgun (WGS) entry which is preliminary data.</text>
</comment>
<feature type="region of interest" description="Disordered" evidence="1">
    <location>
        <begin position="212"/>
        <end position="250"/>
    </location>
</feature>
<proteinExistence type="predicted"/>
<reference evidence="3" key="1">
    <citation type="journal article" date="2021" name="Proc. Natl. Acad. Sci. U.S.A.">
        <title>Three genomes in the algal genus Volvox reveal the fate of a haploid sex-determining region after a transition to homothallism.</title>
        <authorList>
            <person name="Yamamoto K."/>
            <person name="Hamaji T."/>
            <person name="Kawai-Toyooka H."/>
            <person name="Matsuzaki R."/>
            <person name="Takahashi F."/>
            <person name="Nishimura Y."/>
            <person name="Kawachi M."/>
            <person name="Noguchi H."/>
            <person name="Minakuchi Y."/>
            <person name="Umen J.G."/>
            <person name="Toyoda A."/>
            <person name="Nozaki H."/>
        </authorList>
    </citation>
    <scope>NUCLEOTIDE SEQUENCE</scope>
    <source>
        <strain evidence="3">NIES-3780</strain>
    </source>
</reference>
<keyword evidence="2" id="KW-0472">Membrane</keyword>
<keyword evidence="2" id="KW-1133">Transmembrane helix</keyword>
<feature type="transmembrane region" description="Helical" evidence="2">
    <location>
        <begin position="323"/>
        <end position="343"/>
    </location>
</feature>
<feature type="transmembrane region" description="Helical" evidence="2">
    <location>
        <begin position="423"/>
        <end position="442"/>
    </location>
</feature>
<organism evidence="3 4">
    <name type="scientific">Volvox africanus</name>
    <dbReference type="NCBI Taxonomy" id="51714"/>
    <lineage>
        <taxon>Eukaryota</taxon>
        <taxon>Viridiplantae</taxon>
        <taxon>Chlorophyta</taxon>
        <taxon>core chlorophytes</taxon>
        <taxon>Chlorophyceae</taxon>
        <taxon>CS clade</taxon>
        <taxon>Chlamydomonadales</taxon>
        <taxon>Volvocaceae</taxon>
        <taxon>Volvox</taxon>
    </lineage>
</organism>
<evidence type="ECO:0000256" key="1">
    <source>
        <dbReference type="SAM" id="MobiDB-lite"/>
    </source>
</evidence>
<gene>
    <name evidence="3" type="ORF">Vafri_9824</name>
</gene>
<feature type="transmembrane region" description="Helical" evidence="2">
    <location>
        <begin position="394"/>
        <end position="417"/>
    </location>
</feature>
<dbReference type="AlphaFoldDB" id="A0A8J4B5L0"/>
<evidence type="ECO:0000313" key="3">
    <source>
        <dbReference type="EMBL" id="GIL54246.1"/>
    </source>
</evidence>
<feature type="region of interest" description="Disordered" evidence="1">
    <location>
        <begin position="128"/>
        <end position="157"/>
    </location>
</feature>
<name>A0A8J4B5L0_9CHLO</name>
<feature type="compositionally biased region" description="Low complexity" evidence="1">
    <location>
        <begin position="234"/>
        <end position="250"/>
    </location>
</feature>
<evidence type="ECO:0008006" key="5">
    <source>
        <dbReference type="Google" id="ProtNLM"/>
    </source>
</evidence>
<dbReference type="EMBL" id="BNCO01000017">
    <property type="protein sequence ID" value="GIL54246.1"/>
    <property type="molecule type" value="Genomic_DNA"/>
</dbReference>
<keyword evidence="4" id="KW-1185">Reference proteome</keyword>
<sequence length="575" mass="61623">MLYVCSCGFTAATATAFYKHLAASKDSGSGHQLMEARFSDKPGKDGSKPEDVSKALASWSQDFLVVDQRETPAQLPSAASEPVPEALPVSSPASQEQQGPRAYELDDISLRDLHSMSRVWSGLYRQRSSATRPPISASRAGSGAVTGVEAKEVDTDSDEVEIMDDNPEPRIRARHGRAGSSSGNAAQAALRMSGSVVNAMVVGLSPWRWFGNGGSGSSPRDAPADQGPGQLHTGPAAQPDAMGAAAGGDEANNGLEAVQEMQPQQVTSSDGLQPHGWPTASLQPVHAVHDVLTWQNPWRTTRIFGAGLYLAICAQQLIRGHELLQPSTAIFGVCFCLLLRNVLREAATTYRRTQQQQYQMAEIREANDSAQSPPPEDEVERRKAAMMMQQRLEAMLQGVALWAARYGAAVVVLTSGLLSGRRAITSALVAVLLWLGMVLGELRVISQPMFWLLCYIAVFTIPAAYYRCHHAMDAGVEAALRFTVRVLMSGSRTALLTSAGVALVLLVALPLNFVIRASLAGGSAFGVLLWQSEMGRRGYGGAATWLTGKTMGVGQLKNGDVRRLLTGPPDHEHKD</sequence>
<protein>
    <recommendedName>
        <fullName evidence="5">Reticulon domain-containing protein</fullName>
    </recommendedName>
</protein>
<evidence type="ECO:0000313" key="4">
    <source>
        <dbReference type="Proteomes" id="UP000747399"/>
    </source>
</evidence>
<accession>A0A8J4B5L0</accession>
<keyword evidence="2" id="KW-0812">Transmembrane</keyword>
<dbReference type="Proteomes" id="UP000747399">
    <property type="component" value="Unassembled WGS sequence"/>
</dbReference>